<dbReference type="InterPro" id="IPR012132">
    <property type="entry name" value="GMC_OxRdtase"/>
</dbReference>
<gene>
    <name evidence="4" type="ORF">D9758_006351</name>
</gene>
<dbReference type="Proteomes" id="UP000559256">
    <property type="component" value="Unassembled WGS sequence"/>
</dbReference>
<comment type="cofactor">
    <cofactor evidence="1">
        <name>FAD</name>
        <dbReference type="ChEBI" id="CHEBI:57692"/>
    </cofactor>
</comment>
<dbReference type="InterPro" id="IPR000172">
    <property type="entry name" value="GMC_OxRdtase_N"/>
</dbReference>
<dbReference type="PROSITE" id="PS00624">
    <property type="entry name" value="GMC_OXRED_2"/>
    <property type="match status" value="1"/>
</dbReference>
<dbReference type="GO" id="GO:0050660">
    <property type="term" value="F:flavin adenine dinucleotide binding"/>
    <property type="evidence" value="ECO:0007669"/>
    <property type="project" value="InterPro"/>
</dbReference>
<sequence>MEETVTAKKEIILSAGSIMSPSVLQHSGIGDADALSALGIDVVHNLPSVGQNLTEHPLLPSAWQVKATDTWDDLFRNETLLEETLLEWSQTKSGVFTHPPLSFLGWLRLPDNSSIFETVEDPAAGPDTAHTELIWINGFVGPEPAEGNFLTLASAVVSPTSRGSVTVNSSNPLDPPVINFNILSTDFDRFALREAFRSSARFLEASSWPDFIVAPPTNATTDEEIDAFIRENAATIFHPVSTVAMSPKDASWGVVDPDLRVKGVKGLRVVDASVMPMIPAAHTQVPTYLISERAADLIKEAWFE</sequence>
<evidence type="ECO:0000313" key="5">
    <source>
        <dbReference type="Proteomes" id="UP000559256"/>
    </source>
</evidence>
<evidence type="ECO:0000256" key="2">
    <source>
        <dbReference type="ARBA" id="ARBA00010790"/>
    </source>
</evidence>
<evidence type="ECO:0000259" key="3">
    <source>
        <dbReference type="PROSITE" id="PS00624"/>
    </source>
</evidence>
<comment type="similarity">
    <text evidence="2">Belongs to the GMC oxidoreductase family.</text>
</comment>
<dbReference type="InterPro" id="IPR007867">
    <property type="entry name" value="GMC_OxRtase_C"/>
</dbReference>
<name>A0A8H5D878_9AGAR</name>
<comment type="caution">
    <text evidence="4">The sequence shown here is derived from an EMBL/GenBank/DDBJ whole genome shotgun (WGS) entry which is preliminary data.</text>
</comment>
<accession>A0A8H5D878</accession>
<dbReference type="InterPro" id="IPR036188">
    <property type="entry name" value="FAD/NAD-bd_sf"/>
</dbReference>
<dbReference type="Pfam" id="PF00732">
    <property type="entry name" value="GMC_oxred_N"/>
    <property type="match status" value="1"/>
</dbReference>
<feature type="domain" description="Glucose-methanol-choline oxidoreductase N-terminal" evidence="3">
    <location>
        <begin position="16"/>
        <end position="30"/>
    </location>
</feature>
<organism evidence="4 5">
    <name type="scientific">Tetrapyrgos nigripes</name>
    <dbReference type="NCBI Taxonomy" id="182062"/>
    <lineage>
        <taxon>Eukaryota</taxon>
        <taxon>Fungi</taxon>
        <taxon>Dikarya</taxon>
        <taxon>Basidiomycota</taxon>
        <taxon>Agaricomycotina</taxon>
        <taxon>Agaricomycetes</taxon>
        <taxon>Agaricomycetidae</taxon>
        <taxon>Agaricales</taxon>
        <taxon>Marasmiineae</taxon>
        <taxon>Marasmiaceae</taxon>
        <taxon>Tetrapyrgos</taxon>
    </lineage>
</organism>
<protein>
    <recommendedName>
        <fullName evidence="3">Glucose-methanol-choline oxidoreductase N-terminal domain-containing protein</fullName>
    </recommendedName>
</protein>
<dbReference type="OrthoDB" id="269227at2759"/>
<proteinExistence type="inferred from homology"/>
<evidence type="ECO:0000256" key="1">
    <source>
        <dbReference type="ARBA" id="ARBA00001974"/>
    </source>
</evidence>
<dbReference type="AlphaFoldDB" id="A0A8H5D878"/>
<keyword evidence="5" id="KW-1185">Reference proteome</keyword>
<dbReference type="GO" id="GO:0016614">
    <property type="term" value="F:oxidoreductase activity, acting on CH-OH group of donors"/>
    <property type="evidence" value="ECO:0007669"/>
    <property type="project" value="InterPro"/>
</dbReference>
<evidence type="ECO:0000313" key="4">
    <source>
        <dbReference type="EMBL" id="KAF5355487.1"/>
    </source>
</evidence>
<dbReference type="SUPFAM" id="SSF51905">
    <property type="entry name" value="FAD/NAD(P)-binding domain"/>
    <property type="match status" value="1"/>
</dbReference>
<dbReference type="Gene3D" id="3.30.560.10">
    <property type="entry name" value="Glucose Oxidase, domain 3"/>
    <property type="match status" value="1"/>
</dbReference>
<reference evidence="4 5" key="1">
    <citation type="journal article" date="2020" name="ISME J.">
        <title>Uncovering the hidden diversity of litter-decomposition mechanisms in mushroom-forming fungi.</title>
        <authorList>
            <person name="Floudas D."/>
            <person name="Bentzer J."/>
            <person name="Ahren D."/>
            <person name="Johansson T."/>
            <person name="Persson P."/>
            <person name="Tunlid A."/>
        </authorList>
    </citation>
    <scope>NUCLEOTIDE SEQUENCE [LARGE SCALE GENOMIC DNA]</scope>
    <source>
        <strain evidence="4 5">CBS 291.85</strain>
    </source>
</reference>
<dbReference type="SUPFAM" id="SSF54373">
    <property type="entry name" value="FAD-linked reductases, C-terminal domain"/>
    <property type="match status" value="1"/>
</dbReference>
<dbReference type="Gene3D" id="3.50.50.60">
    <property type="entry name" value="FAD/NAD(P)-binding domain"/>
    <property type="match status" value="1"/>
</dbReference>
<dbReference type="Pfam" id="PF05199">
    <property type="entry name" value="GMC_oxred_C"/>
    <property type="match status" value="1"/>
</dbReference>
<dbReference type="EMBL" id="JAACJM010000056">
    <property type="protein sequence ID" value="KAF5355487.1"/>
    <property type="molecule type" value="Genomic_DNA"/>
</dbReference>
<dbReference type="PANTHER" id="PTHR11552:SF123">
    <property type="entry name" value="GMC OXIDOREDUCTASE (AFU_ORTHOLOGUE AFUA_2G01770)-RELATED"/>
    <property type="match status" value="1"/>
</dbReference>
<dbReference type="PANTHER" id="PTHR11552">
    <property type="entry name" value="GLUCOSE-METHANOL-CHOLINE GMC OXIDOREDUCTASE"/>
    <property type="match status" value="1"/>
</dbReference>